<dbReference type="Gene3D" id="1.10.150.50">
    <property type="entry name" value="Transcription Factor, Ets-1"/>
    <property type="match status" value="1"/>
</dbReference>
<evidence type="ECO:0000313" key="5">
    <source>
        <dbReference type="EMBL" id="KAI5070845.1"/>
    </source>
</evidence>
<dbReference type="InterPro" id="IPR013761">
    <property type="entry name" value="SAM/pointed_sf"/>
</dbReference>
<dbReference type="AlphaFoldDB" id="A0A9D4UMV1"/>
<dbReference type="PANTHER" id="PTHR14110:SF6">
    <property type="entry name" value="OS04G0405100 PROTEIN"/>
    <property type="match status" value="1"/>
</dbReference>
<dbReference type="EMBL" id="JABFUD020000014">
    <property type="protein sequence ID" value="KAI5070845.1"/>
    <property type="molecule type" value="Genomic_DNA"/>
</dbReference>
<sequence>MVEEATLSSSTRPSLQQRWKELQGRLKSLAQGNELNAWLRQQSAPVEIALTTAINGTQGAALGALMGVLTRDMRTAFPTPTQGLSPEAMASFQQAQALAGGPLVQARNFAIMTGVNSGLACAMRRARGGVEDLQTSVVSGFGSGALFSLVSGVGGPDRFSNAVMTGALFALIQGGMHKLGKAAQPPPNDIFYINGKMMLHNLGLDRYEKNFKKGLLTDSTLPLLNDSALQDAKIPPGPRLLILDYVKRNPQLRMG</sequence>
<dbReference type="GO" id="GO:0045036">
    <property type="term" value="P:protein targeting to chloroplast"/>
    <property type="evidence" value="ECO:0007669"/>
    <property type="project" value="TreeGrafter"/>
</dbReference>
<evidence type="ECO:0008006" key="7">
    <source>
        <dbReference type="Google" id="ProtNLM"/>
    </source>
</evidence>
<comment type="subcellular location">
    <subcellularLocation>
        <location evidence="1">Membrane</location>
        <topology evidence="1">Multi-pass membrane protein</topology>
    </subcellularLocation>
</comment>
<evidence type="ECO:0000313" key="6">
    <source>
        <dbReference type="Proteomes" id="UP000886520"/>
    </source>
</evidence>
<dbReference type="PANTHER" id="PTHR14110">
    <property type="entry name" value="MITOCHONDRIAL IMPORT INNER MEMBRANE TRANSLOCASE SUBUNIT TIM22"/>
    <property type="match status" value="1"/>
</dbReference>
<proteinExistence type="predicted"/>
<dbReference type="OrthoDB" id="507126at2759"/>
<dbReference type="Pfam" id="PF02466">
    <property type="entry name" value="Tim17"/>
    <property type="match status" value="1"/>
</dbReference>
<evidence type="ECO:0000256" key="1">
    <source>
        <dbReference type="ARBA" id="ARBA00004141"/>
    </source>
</evidence>
<dbReference type="SUPFAM" id="SSF47769">
    <property type="entry name" value="SAM/Pointed domain"/>
    <property type="match status" value="1"/>
</dbReference>
<dbReference type="Proteomes" id="UP000886520">
    <property type="component" value="Chromosome 14"/>
</dbReference>
<keyword evidence="2" id="KW-0812">Transmembrane</keyword>
<evidence type="ECO:0000256" key="3">
    <source>
        <dbReference type="ARBA" id="ARBA00022989"/>
    </source>
</evidence>
<gene>
    <name evidence="5" type="ORF">GOP47_0015188</name>
</gene>
<keyword evidence="6" id="KW-1185">Reference proteome</keyword>
<accession>A0A9D4UMV1</accession>
<keyword evidence="4" id="KW-0472">Membrane</keyword>
<comment type="caution">
    <text evidence="5">The sequence shown here is derived from an EMBL/GenBank/DDBJ whole genome shotgun (WGS) entry which is preliminary data.</text>
</comment>
<dbReference type="CDD" id="cd09487">
    <property type="entry name" value="SAM_superfamily"/>
    <property type="match status" value="1"/>
</dbReference>
<name>A0A9D4UMV1_ADICA</name>
<protein>
    <recommendedName>
        <fullName evidence="7">SAM domain-containing protein</fullName>
    </recommendedName>
</protein>
<reference evidence="5" key="1">
    <citation type="submission" date="2021-01" db="EMBL/GenBank/DDBJ databases">
        <title>Adiantum capillus-veneris genome.</title>
        <authorList>
            <person name="Fang Y."/>
            <person name="Liao Q."/>
        </authorList>
    </citation>
    <scope>NUCLEOTIDE SEQUENCE</scope>
    <source>
        <strain evidence="5">H3</strain>
        <tissue evidence="5">Leaf</tissue>
    </source>
</reference>
<dbReference type="InterPro" id="IPR039175">
    <property type="entry name" value="TIM22"/>
</dbReference>
<organism evidence="5 6">
    <name type="scientific">Adiantum capillus-veneris</name>
    <name type="common">Maidenhair fern</name>
    <dbReference type="NCBI Taxonomy" id="13818"/>
    <lineage>
        <taxon>Eukaryota</taxon>
        <taxon>Viridiplantae</taxon>
        <taxon>Streptophyta</taxon>
        <taxon>Embryophyta</taxon>
        <taxon>Tracheophyta</taxon>
        <taxon>Polypodiopsida</taxon>
        <taxon>Polypodiidae</taxon>
        <taxon>Polypodiales</taxon>
        <taxon>Pteridineae</taxon>
        <taxon>Pteridaceae</taxon>
        <taxon>Vittarioideae</taxon>
        <taxon>Adiantum</taxon>
    </lineage>
</organism>
<dbReference type="GO" id="GO:0045039">
    <property type="term" value="P:protein insertion into mitochondrial inner membrane"/>
    <property type="evidence" value="ECO:0007669"/>
    <property type="project" value="InterPro"/>
</dbReference>
<dbReference type="GO" id="GO:0042721">
    <property type="term" value="C:TIM22 mitochondrial import inner membrane insertion complex"/>
    <property type="evidence" value="ECO:0007669"/>
    <property type="project" value="InterPro"/>
</dbReference>
<dbReference type="GO" id="GO:0008320">
    <property type="term" value="F:protein transmembrane transporter activity"/>
    <property type="evidence" value="ECO:0007669"/>
    <property type="project" value="TreeGrafter"/>
</dbReference>
<evidence type="ECO:0000256" key="4">
    <source>
        <dbReference type="ARBA" id="ARBA00023136"/>
    </source>
</evidence>
<keyword evidence="3" id="KW-1133">Transmembrane helix</keyword>
<dbReference type="GO" id="GO:0009706">
    <property type="term" value="C:chloroplast inner membrane"/>
    <property type="evidence" value="ECO:0007669"/>
    <property type="project" value="TreeGrafter"/>
</dbReference>
<evidence type="ECO:0000256" key="2">
    <source>
        <dbReference type="ARBA" id="ARBA00022692"/>
    </source>
</evidence>